<keyword evidence="1" id="KW-1133">Transmembrane helix</keyword>
<dbReference type="RefSeq" id="WP_159444072.1">
    <property type="nucleotide sequence ID" value="NZ_FMTO01000005.1"/>
</dbReference>
<gene>
    <name evidence="3" type="ORF">SAMN02745110_00741</name>
</gene>
<dbReference type="Gene3D" id="2.160.20.120">
    <property type="match status" value="1"/>
</dbReference>
<keyword evidence="1" id="KW-0472">Membrane</keyword>
<organism evidence="3 4">
    <name type="scientific">Eubacterium ruminantium</name>
    <dbReference type="NCBI Taxonomy" id="42322"/>
    <lineage>
        <taxon>Bacteria</taxon>
        <taxon>Bacillati</taxon>
        <taxon>Bacillota</taxon>
        <taxon>Clostridia</taxon>
        <taxon>Eubacteriales</taxon>
        <taxon>Eubacteriaceae</taxon>
        <taxon>Eubacterium</taxon>
    </lineage>
</organism>
<dbReference type="Proteomes" id="UP000189857">
    <property type="component" value="Unassembled WGS sequence"/>
</dbReference>
<dbReference type="PANTHER" id="PTHR34094:SF1">
    <property type="entry name" value="PROTEIN FAM185A"/>
    <property type="match status" value="1"/>
</dbReference>
<keyword evidence="4" id="KW-1185">Reference proteome</keyword>
<dbReference type="PANTHER" id="PTHR34094">
    <property type="match status" value="1"/>
</dbReference>
<evidence type="ECO:0000259" key="2">
    <source>
        <dbReference type="Pfam" id="PF13349"/>
    </source>
</evidence>
<dbReference type="InterPro" id="IPR025164">
    <property type="entry name" value="Toastrack_DUF4097"/>
</dbReference>
<dbReference type="Pfam" id="PF13349">
    <property type="entry name" value="DUF4097"/>
    <property type="match status" value="1"/>
</dbReference>
<evidence type="ECO:0000313" key="4">
    <source>
        <dbReference type="Proteomes" id="UP000189857"/>
    </source>
</evidence>
<feature type="transmembrane region" description="Helical" evidence="1">
    <location>
        <begin position="7"/>
        <end position="31"/>
    </location>
</feature>
<keyword evidence="1" id="KW-0812">Transmembrane</keyword>
<name>A0A1T4L9E8_9FIRM</name>
<evidence type="ECO:0000256" key="1">
    <source>
        <dbReference type="SAM" id="Phobius"/>
    </source>
</evidence>
<sequence>MDKKKNNIFVAFALISTGILIALIALIMVGFDFERLNEEHTEKKDYTTSENIDSIIVSSEVSKVNIKKTAGDTCRVEYVESNKTRINVTLENGTLEIKEKDKRKWYDFVRFSFLTSYNYKINIYLPEDQYESLKVRTDTGSIRVDSISVKEKIKLEADTGSVDVENLTCEELICDVDTGHIDIDDINSDAVTLSTDTGSIGAKDTIVKGHFKASTDTGSVKINDIEADTIDIKTDTGSIKGTVYGPMIFKAKTDIGSVNVPDSDEGGLCNLQTDTGSIKVKYSNKSR</sequence>
<dbReference type="EMBL" id="FUXA01000005">
    <property type="protein sequence ID" value="SJZ51198.1"/>
    <property type="molecule type" value="Genomic_DNA"/>
</dbReference>
<feature type="domain" description="DUF4097" evidence="2">
    <location>
        <begin position="52"/>
        <end position="262"/>
    </location>
</feature>
<dbReference type="AlphaFoldDB" id="A0A1T4L9E8"/>
<protein>
    <submittedName>
        <fullName evidence="3">DUF4097 and DUF4098 domain-containing protein YvlB</fullName>
    </submittedName>
</protein>
<proteinExistence type="predicted"/>
<evidence type="ECO:0000313" key="3">
    <source>
        <dbReference type="EMBL" id="SJZ51198.1"/>
    </source>
</evidence>
<accession>A0A1T4L9E8</accession>
<reference evidence="3 4" key="1">
    <citation type="submission" date="2017-02" db="EMBL/GenBank/DDBJ databases">
        <authorList>
            <person name="Peterson S.W."/>
        </authorList>
    </citation>
    <scope>NUCLEOTIDE SEQUENCE [LARGE SCALE GENOMIC DNA]</scope>
    <source>
        <strain evidence="3 4">ATCC 17233</strain>
    </source>
</reference>